<evidence type="ECO:0000256" key="1">
    <source>
        <dbReference type="SAM" id="MobiDB-lite"/>
    </source>
</evidence>
<gene>
    <name evidence="3" type="ORF">PG991_005369</name>
</gene>
<sequence>MAPRYDEAPETVPPAFPEYHSPPTAPEVTANHGYVQHQQPLPPTFKREDSTVYNQYPGYAMSPMGPPSTQNYDTTGYGSLPSDLGGRRREKRTILGCSVVVFVLGVIIAILSAAVIGLAAGTGVESNRANTAESNLAALRANLTSSTSPNFAAGNYDALTRGCSSNPTGASGTTYTSKFFDQSSYQIACNKETPNAPLQGLFVGNFDDCIDACASYTKHISENFANSTANGNKTCAGVTFVPGWTDRPTAEKGTAPGNCYLKPGPQGKAKLSAPNNGQETHSAFRLDD</sequence>
<evidence type="ECO:0008006" key="5">
    <source>
        <dbReference type="Google" id="ProtNLM"/>
    </source>
</evidence>
<dbReference type="EMBL" id="JAQQWI010000007">
    <property type="protein sequence ID" value="KAK8028313.1"/>
    <property type="molecule type" value="Genomic_DNA"/>
</dbReference>
<feature type="transmembrane region" description="Helical" evidence="2">
    <location>
        <begin position="94"/>
        <end position="120"/>
    </location>
</feature>
<protein>
    <recommendedName>
        <fullName evidence="5">Apple domain-containing protein</fullName>
    </recommendedName>
</protein>
<keyword evidence="2" id="KW-0472">Membrane</keyword>
<evidence type="ECO:0000256" key="2">
    <source>
        <dbReference type="SAM" id="Phobius"/>
    </source>
</evidence>
<reference evidence="3 4" key="1">
    <citation type="submission" date="2023-01" db="EMBL/GenBank/DDBJ databases">
        <title>Analysis of 21 Apiospora genomes using comparative genomics revels a genus with tremendous synthesis potential of carbohydrate active enzymes and secondary metabolites.</title>
        <authorList>
            <person name="Sorensen T."/>
        </authorList>
    </citation>
    <scope>NUCLEOTIDE SEQUENCE [LARGE SCALE GENOMIC DNA]</scope>
    <source>
        <strain evidence="3 4">CBS 20057</strain>
    </source>
</reference>
<evidence type="ECO:0000313" key="4">
    <source>
        <dbReference type="Proteomes" id="UP001396898"/>
    </source>
</evidence>
<keyword evidence="2" id="KW-0812">Transmembrane</keyword>
<dbReference type="Proteomes" id="UP001396898">
    <property type="component" value="Unassembled WGS sequence"/>
</dbReference>
<name>A0ABR1S908_9PEZI</name>
<organism evidence="3 4">
    <name type="scientific">Apiospora marii</name>
    <dbReference type="NCBI Taxonomy" id="335849"/>
    <lineage>
        <taxon>Eukaryota</taxon>
        <taxon>Fungi</taxon>
        <taxon>Dikarya</taxon>
        <taxon>Ascomycota</taxon>
        <taxon>Pezizomycotina</taxon>
        <taxon>Sordariomycetes</taxon>
        <taxon>Xylariomycetidae</taxon>
        <taxon>Amphisphaeriales</taxon>
        <taxon>Apiosporaceae</taxon>
        <taxon>Apiospora</taxon>
    </lineage>
</organism>
<feature type="region of interest" description="Disordered" evidence="1">
    <location>
        <begin position="1"/>
        <end position="29"/>
    </location>
</feature>
<feature type="region of interest" description="Disordered" evidence="1">
    <location>
        <begin position="263"/>
        <end position="288"/>
    </location>
</feature>
<proteinExistence type="predicted"/>
<evidence type="ECO:0000313" key="3">
    <source>
        <dbReference type="EMBL" id="KAK8028313.1"/>
    </source>
</evidence>
<comment type="caution">
    <text evidence="3">The sequence shown here is derived from an EMBL/GenBank/DDBJ whole genome shotgun (WGS) entry which is preliminary data.</text>
</comment>
<keyword evidence="4" id="KW-1185">Reference proteome</keyword>
<accession>A0ABR1S908</accession>
<keyword evidence="2" id="KW-1133">Transmembrane helix</keyword>